<dbReference type="EMBL" id="KL648706">
    <property type="protein sequence ID" value="KEY65314.1"/>
    <property type="molecule type" value="Genomic_DNA"/>
</dbReference>
<evidence type="ECO:0000313" key="3">
    <source>
        <dbReference type="Proteomes" id="UP000028045"/>
    </source>
</evidence>
<feature type="transmembrane region" description="Helical" evidence="1">
    <location>
        <begin position="160"/>
        <end position="182"/>
    </location>
</feature>
<feature type="transmembrane region" description="Helical" evidence="1">
    <location>
        <begin position="68"/>
        <end position="89"/>
    </location>
</feature>
<sequence length="292" mass="34021">MRILQDFAKANSCSGSGWADVLFRNFLALVLVLGRPWAHRFFLYHATAQAPRWAWVSQALRNAPWDRLFTYCLMWAPVCWYLNAAQFNLFTHANHRSVVPIDMTTVILASIPMAFSHHFYAKRLWLSYLFLFLWQQAEELLRPVLCHFLDTYLGSSLERWHVFLCTCIFSINFWTLGSYRGIERYQAGNIENEDSFGTLRPLFFFTLLVGIYAVGSTMVAQARDVPGDQRWQALWRGFCEEAVLPILQFLRVAAHAYLDEMRKALLAEVRQRGQRQTVAWLREYLASDNATE</sequence>
<reference evidence="2 3" key="1">
    <citation type="journal article" date="2014" name="BMC Genomics">
        <title>Comparative genome sequencing reveals chemotype-specific gene clusters in the toxigenic black mold Stachybotrys.</title>
        <authorList>
            <person name="Semeiks J."/>
            <person name="Borek D."/>
            <person name="Otwinowski Z."/>
            <person name="Grishin N.V."/>
        </authorList>
    </citation>
    <scope>NUCLEOTIDE SEQUENCE [LARGE SCALE GENOMIC DNA]</scope>
    <source>
        <strain evidence="3">CBS 109288 / IBT 7711</strain>
    </source>
</reference>
<evidence type="ECO:0000313" key="2">
    <source>
        <dbReference type="EMBL" id="KEY65314.1"/>
    </source>
</evidence>
<keyword evidence="1" id="KW-0472">Membrane</keyword>
<keyword evidence="1" id="KW-1133">Transmembrane helix</keyword>
<feature type="transmembrane region" description="Helical" evidence="1">
    <location>
        <begin position="21"/>
        <end position="38"/>
    </location>
</feature>
<feature type="transmembrane region" description="Helical" evidence="1">
    <location>
        <begin position="101"/>
        <end position="120"/>
    </location>
</feature>
<dbReference type="AlphaFoldDB" id="A0A084AJ35"/>
<evidence type="ECO:0000256" key="1">
    <source>
        <dbReference type="SAM" id="Phobius"/>
    </source>
</evidence>
<feature type="transmembrane region" description="Helical" evidence="1">
    <location>
        <begin position="202"/>
        <end position="222"/>
    </location>
</feature>
<organism evidence="2 3">
    <name type="scientific">Stachybotrys chartarum (strain CBS 109288 / IBT 7711)</name>
    <name type="common">Toxic black mold</name>
    <name type="synonym">Stilbospora chartarum</name>
    <dbReference type="NCBI Taxonomy" id="1280523"/>
    <lineage>
        <taxon>Eukaryota</taxon>
        <taxon>Fungi</taxon>
        <taxon>Dikarya</taxon>
        <taxon>Ascomycota</taxon>
        <taxon>Pezizomycotina</taxon>
        <taxon>Sordariomycetes</taxon>
        <taxon>Hypocreomycetidae</taxon>
        <taxon>Hypocreales</taxon>
        <taxon>Stachybotryaceae</taxon>
        <taxon>Stachybotrys</taxon>
    </lineage>
</organism>
<gene>
    <name evidence="2" type="ORF">S7711_10515</name>
</gene>
<dbReference type="Proteomes" id="UP000028045">
    <property type="component" value="Unassembled WGS sequence"/>
</dbReference>
<protein>
    <submittedName>
        <fullName evidence="2">Uncharacterized protein</fullName>
    </submittedName>
</protein>
<accession>A0A084AJ35</accession>
<name>A0A084AJ35_STACB</name>
<keyword evidence="3" id="KW-1185">Reference proteome</keyword>
<proteinExistence type="predicted"/>
<keyword evidence="1" id="KW-0812">Transmembrane</keyword>
<dbReference type="HOGENOM" id="CLU_083102_0_0_1"/>